<keyword evidence="2" id="KW-0805">Transcription regulation</keyword>
<dbReference type="PANTHER" id="PTHR30537:SF5">
    <property type="entry name" value="HTH-TYPE TRANSCRIPTIONAL ACTIVATOR TTDR-RELATED"/>
    <property type="match status" value="1"/>
</dbReference>
<sequence length="304" mass="33599">MDRLASMAVFVKAVDLGSFAAAASALDLSGPMVGKHVRFLEERLGVRLLNRTTRRQSLTDFGRAYYERCRVVLAEAEAADALAADQFSEPRGRLRVTMPALFGRRCVVPILLELAEQYPALELDLSFSDHFADLAGDGFDLAIRSLAASSGNLQDRAGTIVRRIARHHMVVCGTPSYLERRGRPRQIEDLGGHHGIIYSRSGRVHPWLFPRDDGPPVEVTPLNRLRLDDLDAIADAAVAGLGLAWLPGWLVRERIEAGALVPLLSDQPGLHFDNYALWLQTPHLPLKIRFAVDALAARLPKFMI</sequence>
<dbReference type="InterPro" id="IPR000847">
    <property type="entry name" value="LysR_HTH_N"/>
</dbReference>
<evidence type="ECO:0000313" key="7">
    <source>
        <dbReference type="Proteomes" id="UP001229355"/>
    </source>
</evidence>
<keyword evidence="3" id="KW-0238">DNA-binding</keyword>
<dbReference type="InterPro" id="IPR005119">
    <property type="entry name" value="LysR_subst-bd"/>
</dbReference>
<dbReference type="Proteomes" id="UP001229355">
    <property type="component" value="Chromosome 1"/>
</dbReference>
<dbReference type="SUPFAM" id="SSF46785">
    <property type="entry name" value="Winged helix' DNA-binding domain"/>
    <property type="match status" value="1"/>
</dbReference>
<accession>A0ABY8DBY6</accession>
<name>A0ABY8DBY6_9HYPH</name>
<dbReference type="CDD" id="cd08475">
    <property type="entry name" value="PBP2_CrgA_like_6"/>
    <property type="match status" value="1"/>
</dbReference>
<dbReference type="RefSeq" id="WP_280658539.1">
    <property type="nucleotide sequence ID" value="NZ_CP120373.1"/>
</dbReference>
<dbReference type="InterPro" id="IPR036388">
    <property type="entry name" value="WH-like_DNA-bd_sf"/>
</dbReference>
<gene>
    <name evidence="6" type="ORF">PZN02_002757</name>
</gene>
<dbReference type="Pfam" id="PF00126">
    <property type="entry name" value="HTH_1"/>
    <property type="match status" value="1"/>
</dbReference>
<evidence type="ECO:0000256" key="1">
    <source>
        <dbReference type="ARBA" id="ARBA00009437"/>
    </source>
</evidence>
<evidence type="ECO:0000256" key="4">
    <source>
        <dbReference type="ARBA" id="ARBA00023163"/>
    </source>
</evidence>
<evidence type="ECO:0000313" key="6">
    <source>
        <dbReference type="EMBL" id="WEX86473.1"/>
    </source>
</evidence>
<protein>
    <submittedName>
        <fullName evidence="6">LysR family transcriptional regulator</fullName>
    </submittedName>
</protein>
<comment type="similarity">
    <text evidence="1">Belongs to the LysR transcriptional regulatory family.</text>
</comment>
<keyword evidence="7" id="KW-1185">Reference proteome</keyword>
<dbReference type="Pfam" id="PF03466">
    <property type="entry name" value="LysR_substrate"/>
    <property type="match status" value="1"/>
</dbReference>
<keyword evidence="4" id="KW-0804">Transcription</keyword>
<organism evidence="6 7">
    <name type="scientific">Sinorhizobium garamanticum</name>
    <dbReference type="NCBI Taxonomy" id="680247"/>
    <lineage>
        <taxon>Bacteria</taxon>
        <taxon>Pseudomonadati</taxon>
        <taxon>Pseudomonadota</taxon>
        <taxon>Alphaproteobacteria</taxon>
        <taxon>Hyphomicrobiales</taxon>
        <taxon>Rhizobiaceae</taxon>
        <taxon>Sinorhizobium/Ensifer group</taxon>
        <taxon>Sinorhizobium</taxon>
    </lineage>
</organism>
<dbReference type="SUPFAM" id="SSF53850">
    <property type="entry name" value="Periplasmic binding protein-like II"/>
    <property type="match status" value="1"/>
</dbReference>
<dbReference type="InterPro" id="IPR058163">
    <property type="entry name" value="LysR-type_TF_proteobact-type"/>
</dbReference>
<evidence type="ECO:0000256" key="2">
    <source>
        <dbReference type="ARBA" id="ARBA00023015"/>
    </source>
</evidence>
<dbReference type="Gene3D" id="3.40.190.290">
    <property type="match status" value="1"/>
</dbReference>
<dbReference type="EMBL" id="CP120373">
    <property type="protein sequence ID" value="WEX86473.1"/>
    <property type="molecule type" value="Genomic_DNA"/>
</dbReference>
<evidence type="ECO:0000256" key="3">
    <source>
        <dbReference type="ARBA" id="ARBA00023125"/>
    </source>
</evidence>
<feature type="domain" description="HTH lysR-type" evidence="5">
    <location>
        <begin position="1"/>
        <end position="59"/>
    </location>
</feature>
<evidence type="ECO:0000259" key="5">
    <source>
        <dbReference type="PROSITE" id="PS50931"/>
    </source>
</evidence>
<proteinExistence type="inferred from homology"/>
<dbReference type="InterPro" id="IPR036390">
    <property type="entry name" value="WH_DNA-bd_sf"/>
</dbReference>
<reference evidence="6 7" key="1">
    <citation type="submission" date="2023-03" db="EMBL/GenBank/DDBJ databases">
        <authorList>
            <person name="Kaur S."/>
            <person name="Espinosa-Saiz D."/>
            <person name="Velazquez E."/>
            <person name="Menendez E."/>
            <person name="diCenzo G.C."/>
        </authorList>
    </citation>
    <scope>NUCLEOTIDE SEQUENCE [LARGE SCALE GENOMIC DNA]</scope>
    <source>
        <strain evidence="6 7">LMG 24692</strain>
    </source>
</reference>
<dbReference type="PROSITE" id="PS50931">
    <property type="entry name" value="HTH_LYSR"/>
    <property type="match status" value="1"/>
</dbReference>
<dbReference type="Gene3D" id="1.10.10.10">
    <property type="entry name" value="Winged helix-like DNA-binding domain superfamily/Winged helix DNA-binding domain"/>
    <property type="match status" value="1"/>
</dbReference>
<dbReference type="PANTHER" id="PTHR30537">
    <property type="entry name" value="HTH-TYPE TRANSCRIPTIONAL REGULATOR"/>
    <property type="match status" value="1"/>
</dbReference>